<evidence type="ECO:0000313" key="3">
    <source>
        <dbReference type="Proteomes" id="UP000828390"/>
    </source>
</evidence>
<organism evidence="2 3">
    <name type="scientific">Dreissena polymorpha</name>
    <name type="common">Zebra mussel</name>
    <name type="synonym">Mytilus polymorpha</name>
    <dbReference type="NCBI Taxonomy" id="45954"/>
    <lineage>
        <taxon>Eukaryota</taxon>
        <taxon>Metazoa</taxon>
        <taxon>Spiralia</taxon>
        <taxon>Lophotrochozoa</taxon>
        <taxon>Mollusca</taxon>
        <taxon>Bivalvia</taxon>
        <taxon>Autobranchia</taxon>
        <taxon>Heteroconchia</taxon>
        <taxon>Euheterodonta</taxon>
        <taxon>Imparidentia</taxon>
        <taxon>Neoheterodontei</taxon>
        <taxon>Myida</taxon>
        <taxon>Dreissenoidea</taxon>
        <taxon>Dreissenidae</taxon>
        <taxon>Dreissena</taxon>
    </lineage>
</organism>
<comment type="caution">
    <text evidence="2">The sequence shown here is derived from an EMBL/GenBank/DDBJ whole genome shotgun (WGS) entry which is preliminary data.</text>
</comment>
<reference evidence="2" key="1">
    <citation type="journal article" date="2019" name="bioRxiv">
        <title>The Genome of the Zebra Mussel, Dreissena polymorpha: A Resource for Invasive Species Research.</title>
        <authorList>
            <person name="McCartney M.A."/>
            <person name="Auch B."/>
            <person name="Kono T."/>
            <person name="Mallez S."/>
            <person name="Zhang Y."/>
            <person name="Obille A."/>
            <person name="Becker A."/>
            <person name="Abrahante J.E."/>
            <person name="Garbe J."/>
            <person name="Badalamenti J.P."/>
            <person name="Herman A."/>
            <person name="Mangelson H."/>
            <person name="Liachko I."/>
            <person name="Sullivan S."/>
            <person name="Sone E.D."/>
            <person name="Koren S."/>
            <person name="Silverstein K.A.T."/>
            <person name="Beckman K.B."/>
            <person name="Gohl D.M."/>
        </authorList>
    </citation>
    <scope>NUCLEOTIDE SEQUENCE</scope>
    <source>
        <strain evidence="2">Duluth1</strain>
        <tissue evidence="2">Whole animal</tissue>
    </source>
</reference>
<name>A0A9D4RZN6_DREPO</name>
<dbReference type="Proteomes" id="UP000828390">
    <property type="component" value="Unassembled WGS sequence"/>
</dbReference>
<proteinExistence type="predicted"/>
<feature type="signal peptide" evidence="1">
    <location>
        <begin position="1"/>
        <end position="25"/>
    </location>
</feature>
<evidence type="ECO:0000313" key="2">
    <source>
        <dbReference type="EMBL" id="KAH3884462.1"/>
    </source>
</evidence>
<feature type="chain" id="PRO_5038452681" evidence="1">
    <location>
        <begin position="26"/>
        <end position="56"/>
    </location>
</feature>
<sequence length="56" mass="6518">MNLRIWLNAVLLCVLISGWIRSIAAGVHDEDDEDKLASSRRRCRCKKYFAQINRDP</sequence>
<reference evidence="2" key="2">
    <citation type="submission" date="2020-11" db="EMBL/GenBank/DDBJ databases">
        <authorList>
            <person name="McCartney M.A."/>
            <person name="Auch B."/>
            <person name="Kono T."/>
            <person name="Mallez S."/>
            <person name="Becker A."/>
            <person name="Gohl D.M."/>
            <person name="Silverstein K.A.T."/>
            <person name="Koren S."/>
            <person name="Bechman K.B."/>
            <person name="Herman A."/>
            <person name="Abrahante J.E."/>
            <person name="Garbe J."/>
        </authorList>
    </citation>
    <scope>NUCLEOTIDE SEQUENCE</scope>
    <source>
        <strain evidence="2">Duluth1</strain>
        <tissue evidence="2">Whole animal</tissue>
    </source>
</reference>
<dbReference type="EMBL" id="JAIWYP010000001">
    <property type="protein sequence ID" value="KAH3884462.1"/>
    <property type="molecule type" value="Genomic_DNA"/>
</dbReference>
<gene>
    <name evidence="2" type="ORF">DPMN_008442</name>
</gene>
<accession>A0A9D4RZN6</accession>
<dbReference type="AlphaFoldDB" id="A0A9D4RZN6"/>
<protein>
    <submittedName>
        <fullName evidence="2">Uncharacterized protein</fullName>
    </submittedName>
</protein>
<keyword evidence="1" id="KW-0732">Signal</keyword>
<evidence type="ECO:0000256" key="1">
    <source>
        <dbReference type="SAM" id="SignalP"/>
    </source>
</evidence>
<keyword evidence="3" id="KW-1185">Reference proteome</keyword>